<proteinExistence type="predicted"/>
<accession>A0A7J4J227</accession>
<gene>
    <name evidence="1" type="ORF">HA254_07745</name>
</gene>
<comment type="caution">
    <text evidence="1">The sequence shown here is derived from an EMBL/GenBank/DDBJ whole genome shotgun (WGS) entry which is preliminary data.</text>
</comment>
<sequence length="167" mass="19400">MEKLQEFRTLLGVAGLVKKEEEEFLKMHEQLIREIIIGGSKYAKGFPDVILHYRKTIASRIENDEKREQSFEGAYKSMRRKLVRTLEKTGANKHAAFLMQNWTTIEQTLRKLQGFMDNPNSWISEQGRQAIYQVANVLLTRQKQIVAFLTQLEQMVKSRLESAGARV</sequence>
<reference evidence="2" key="1">
    <citation type="journal article" date="2020" name="bioRxiv">
        <title>A rank-normalized archaeal taxonomy based on genome phylogeny resolves widespread incomplete and uneven classifications.</title>
        <authorList>
            <person name="Rinke C."/>
            <person name="Chuvochina M."/>
            <person name="Mussig A.J."/>
            <person name="Chaumeil P.-A."/>
            <person name="Waite D.W."/>
            <person name="Whitman W.B."/>
            <person name="Parks D.H."/>
            <person name="Hugenholtz P."/>
        </authorList>
    </citation>
    <scope>NUCLEOTIDE SEQUENCE [LARGE SCALE GENOMIC DNA]</scope>
</reference>
<name>A0A7J4J227_9ARCH</name>
<organism evidence="1 2">
    <name type="scientific">Candidatus Iainarchaeum sp</name>
    <dbReference type="NCBI Taxonomy" id="3101447"/>
    <lineage>
        <taxon>Archaea</taxon>
        <taxon>Candidatus Iainarchaeota</taxon>
        <taxon>Candidatus Iainarchaeia</taxon>
        <taxon>Candidatus Iainarchaeales</taxon>
        <taxon>Candidatus Iainarchaeaceae</taxon>
        <taxon>Candidatus Iainarchaeum</taxon>
    </lineage>
</organism>
<dbReference type="EMBL" id="DUGC01000121">
    <property type="protein sequence ID" value="HIH10529.1"/>
    <property type="molecule type" value="Genomic_DNA"/>
</dbReference>
<evidence type="ECO:0000313" key="2">
    <source>
        <dbReference type="Proteomes" id="UP000565078"/>
    </source>
</evidence>
<dbReference type="Proteomes" id="UP000565078">
    <property type="component" value="Unassembled WGS sequence"/>
</dbReference>
<dbReference type="AlphaFoldDB" id="A0A7J4J227"/>
<protein>
    <submittedName>
        <fullName evidence="1">Uncharacterized protein</fullName>
    </submittedName>
</protein>
<evidence type="ECO:0000313" key="1">
    <source>
        <dbReference type="EMBL" id="HIH10529.1"/>
    </source>
</evidence>